<feature type="transmembrane region" description="Helical" evidence="7">
    <location>
        <begin position="355"/>
        <end position="378"/>
    </location>
</feature>
<evidence type="ECO:0000256" key="7">
    <source>
        <dbReference type="SAM" id="Phobius"/>
    </source>
</evidence>
<accession>A0A7W9NJJ6</accession>
<dbReference type="Pfam" id="PF12704">
    <property type="entry name" value="MacB_PCD"/>
    <property type="match status" value="2"/>
</dbReference>
<evidence type="ECO:0000313" key="10">
    <source>
        <dbReference type="EMBL" id="MBB5894411.1"/>
    </source>
</evidence>
<dbReference type="EMBL" id="JACHIR010000001">
    <property type="protein sequence ID" value="MBB5894411.1"/>
    <property type="molecule type" value="Genomic_DNA"/>
</dbReference>
<dbReference type="AlphaFoldDB" id="A0A7W9NJJ6"/>
<dbReference type="Pfam" id="PF02687">
    <property type="entry name" value="FtsX"/>
    <property type="match status" value="2"/>
</dbReference>
<feature type="transmembrane region" description="Helical" evidence="7">
    <location>
        <begin position="404"/>
        <end position="427"/>
    </location>
</feature>
<comment type="caution">
    <text evidence="10">The sequence shown here is derived from an EMBL/GenBank/DDBJ whole genome shotgun (WGS) entry which is preliminary data.</text>
</comment>
<keyword evidence="2" id="KW-1003">Cell membrane</keyword>
<feature type="transmembrane region" description="Helical" evidence="7">
    <location>
        <begin position="490"/>
        <end position="510"/>
    </location>
</feature>
<feature type="domain" description="ABC3 transporter permease C-terminal" evidence="8">
    <location>
        <begin position="264"/>
        <end position="384"/>
    </location>
</feature>
<evidence type="ECO:0000259" key="9">
    <source>
        <dbReference type="Pfam" id="PF12704"/>
    </source>
</evidence>
<evidence type="ECO:0000256" key="3">
    <source>
        <dbReference type="ARBA" id="ARBA00022692"/>
    </source>
</evidence>
<dbReference type="RefSeq" id="WP_184866342.1">
    <property type="nucleotide sequence ID" value="NZ_JACHIR010000001.1"/>
</dbReference>
<feature type="domain" description="MacB-like periplasmic core" evidence="9">
    <location>
        <begin position="17"/>
        <end position="229"/>
    </location>
</feature>
<evidence type="ECO:0000256" key="1">
    <source>
        <dbReference type="ARBA" id="ARBA00004651"/>
    </source>
</evidence>
<feature type="transmembrane region" description="Helical" evidence="7">
    <location>
        <begin position="21"/>
        <end position="40"/>
    </location>
</feature>
<feature type="transmembrane region" description="Helical" evidence="7">
    <location>
        <begin position="801"/>
        <end position="825"/>
    </location>
</feature>
<name>A0A7W9NJJ6_9PSEU</name>
<feature type="transmembrane region" description="Helical" evidence="7">
    <location>
        <begin position="305"/>
        <end position="335"/>
    </location>
</feature>
<keyword evidence="4 7" id="KW-1133">Transmembrane helix</keyword>
<keyword evidence="11" id="KW-1185">Reference proteome</keyword>
<evidence type="ECO:0000256" key="5">
    <source>
        <dbReference type="ARBA" id="ARBA00023136"/>
    </source>
</evidence>
<dbReference type="PANTHER" id="PTHR30572:SF4">
    <property type="entry name" value="ABC TRANSPORTER PERMEASE YTRF"/>
    <property type="match status" value="1"/>
</dbReference>
<dbReference type="InterPro" id="IPR003838">
    <property type="entry name" value="ABC3_permease_C"/>
</dbReference>
<proteinExistence type="inferred from homology"/>
<dbReference type="GO" id="GO:0022857">
    <property type="term" value="F:transmembrane transporter activity"/>
    <property type="evidence" value="ECO:0007669"/>
    <property type="project" value="TreeGrafter"/>
</dbReference>
<dbReference type="InterPro" id="IPR050250">
    <property type="entry name" value="Macrolide_Exporter_MacB"/>
</dbReference>
<reference evidence="10 11" key="1">
    <citation type="submission" date="2020-08" db="EMBL/GenBank/DDBJ databases">
        <title>Sequencing the genomes of 1000 actinobacteria strains.</title>
        <authorList>
            <person name="Klenk H.-P."/>
        </authorList>
    </citation>
    <scope>NUCLEOTIDE SEQUENCE [LARGE SCALE GENOMIC DNA]</scope>
    <source>
        <strain evidence="10 11">DSM 43851</strain>
    </source>
</reference>
<feature type="domain" description="MacB-like periplasmic core" evidence="9">
    <location>
        <begin position="489"/>
        <end position="684"/>
    </location>
</feature>
<feature type="domain" description="ABC3 transporter permease C-terminal" evidence="8">
    <location>
        <begin position="717"/>
        <end position="834"/>
    </location>
</feature>
<feature type="transmembrane region" description="Helical" evidence="7">
    <location>
        <begin position="714"/>
        <end position="739"/>
    </location>
</feature>
<feature type="transmembrane region" description="Helical" evidence="7">
    <location>
        <begin position="433"/>
        <end position="456"/>
    </location>
</feature>
<keyword evidence="3 7" id="KW-0812">Transmembrane</keyword>
<comment type="similarity">
    <text evidence="6">Belongs to the ABC-4 integral membrane protein family.</text>
</comment>
<dbReference type="Proteomes" id="UP000585638">
    <property type="component" value="Unassembled WGS sequence"/>
</dbReference>
<evidence type="ECO:0000256" key="2">
    <source>
        <dbReference type="ARBA" id="ARBA00022475"/>
    </source>
</evidence>
<evidence type="ECO:0000256" key="6">
    <source>
        <dbReference type="ARBA" id="ARBA00038076"/>
    </source>
</evidence>
<sequence length="842" mass="85871">MFRATLAGLRARTARMVLSSIAIILGVAFVSGTLILGNALNAQVHDNLARQTRGVDASITVNQDSDAVRGPNPPKLGQDSVDAIRNIPGVAGADGRGGGSLPLIKSNGKAAQAFASTIENTPQLREFDLVSGTYPKADDEIALDVRTAKTTGIGVGQKVSVLGQGDTAVPLTVVGTYSQGSNALSLSDMQVLLTPSAIAKLDKQSGVYQVVVAAAPGVSQQDLVDRISAQLGKNFKVQTGDAFTQDTLEHAGRGSGGLTQFMLIFALISLVVAAMVIYNTFTILVAQRTRELALLRCIGAERRQVFGSVLLEAFVMGLIASVLGLGVGIGLAALLQKAVGWFSGAATSVSVPLTGTVVLAAFAIGVLVTVASAGLPALRATKVAPLAALRSQPDSHDEVRRTSVLRVVAAAVLLLGGAGLIGLGMGLKDPDAALFPVGGGTMVMLLGVIVLGPLIVGPINKLLGAIPSMLFGVPAKLATANAGRNPRRTAATTAALVIGVTIVTMVTVVATSGKQAAGAEVDKRFPADFTVASSVYDHPLPATLPGQLRGVPQIAQVAATTETPMTVAQSGDQEIQGIDQSAIGSMVNPKLVSGDLSQVGPGTIALNKSAVGTAKLGDQLLVSTPDASKMLKLVAIYDARELADGLVTLDTFAAVAPKVVGYNHILVKMKPGVSAGDGQAAMDKATANVPVAEVNSAAATKEQLNAEIDSLLTLMWALIGLAVVIALFGIANTLGLSVLERTRESALLRALGLTKGQLRFMLVIESVLMGVMGALIGVVLGGAFAWVLVEALSSPDLQLGLAIPGGQLGVLLLAAVFAAVVAALMPARRAARTSIVAGMAEA</sequence>
<organism evidence="10 11">
    <name type="scientific">Kutzneria kofuensis</name>
    <dbReference type="NCBI Taxonomy" id="103725"/>
    <lineage>
        <taxon>Bacteria</taxon>
        <taxon>Bacillati</taxon>
        <taxon>Actinomycetota</taxon>
        <taxon>Actinomycetes</taxon>
        <taxon>Pseudonocardiales</taxon>
        <taxon>Pseudonocardiaceae</taxon>
        <taxon>Kutzneria</taxon>
    </lineage>
</organism>
<gene>
    <name evidence="10" type="ORF">BJ998_005607</name>
</gene>
<evidence type="ECO:0000256" key="4">
    <source>
        <dbReference type="ARBA" id="ARBA00022989"/>
    </source>
</evidence>
<evidence type="ECO:0000313" key="11">
    <source>
        <dbReference type="Proteomes" id="UP000585638"/>
    </source>
</evidence>
<dbReference type="GO" id="GO:0005886">
    <property type="term" value="C:plasma membrane"/>
    <property type="evidence" value="ECO:0007669"/>
    <property type="project" value="UniProtKB-SubCell"/>
</dbReference>
<comment type="subcellular location">
    <subcellularLocation>
        <location evidence="1">Cell membrane</location>
        <topology evidence="1">Multi-pass membrane protein</topology>
    </subcellularLocation>
</comment>
<evidence type="ECO:0000259" key="8">
    <source>
        <dbReference type="Pfam" id="PF02687"/>
    </source>
</evidence>
<dbReference type="InterPro" id="IPR025857">
    <property type="entry name" value="MacB_PCD"/>
</dbReference>
<keyword evidence="5 7" id="KW-0472">Membrane</keyword>
<feature type="transmembrane region" description="Helical" evidence="7">
    <location>
        <begin position="760"/>
        <end position="789"/>
    </location>
</feature>
<dbReference type="PANTHER" id="PTHR30572">
    <property type="entry name" value="MEMBRANE COMPONENT OF TRANSPORTER-RELATED"/>
    <property type="match status" value="1"/>
</dbReference>
<protein>
    <submittedName>
        <fullName evidence="10">Putative ABC transport system permease protein</fullName>
    </submittedName>
</protein>
<feature type="transmembrane region" description="Helical" evidence="7">
    <location>
        <begin position="261"/>
        <end position="285"/>
    </location>
</feature>